<proteinExistence type="predicted"/>
<dbReference type="PROSITE" id="PS50977">
    <property type="entry name" value="HTH_TETR_2"/>
    <property type="match status" value="1"/>
</dbReference>
<comment type="caution">
    <text evidence="4">The sequence shown here is derived from an EMBL/GenBank/DDBJ whole genome shotgun (WGS) entry which is preliminary data.</text>
</comment>
<evidence type="ECO:0000259" key="3">
    <source>
        <dbReference type="PROSITE" id="PS50977"/>
    </source>
</evidence>
<evidence type="ECO:0000256" key="2">
    <source>
        <dbReference type="PROSITE-ProRule" id="PRU00335"/>
    </source>
</evidence>
<dbReference type="InterPro" id="IPR001647">
    <property type="entry name" value="HTH_TetR"/>
</dbReference>
<accession>A0A1V4III9</accession>
<keyword evidence="1 2" id="KW-0238">DNA-binding</keyword>
<dbReference type="Gene3D" id="1.10.357.10">
    <property type="entry name" value="Tetracycline Repressor, domain 2"/>
    <property type="match status" value="1"/>
</dbReference>
<evidence type="ECO:0000256" key="1">
    <source>
        <dbReference type="ARBA" id="ARBA00023125"/>
    </source>
</evidence>
<dbReference type="PANTHER" id="PTHR30055:SF148">
    <property type="entry name" value="TETR-FAMILY TRANSCRIPTIONAL REGULATOR"/>
    <property type="match status" value="1"/>
</dbReference>
<gene>
    <name evidence="4" type="ORF">CLCHR_32790</name>
</gene>
<evidence type="ECO:0000313" key="4">
    <source>
        <dbReference type="EMBL" id="OPJ59821.1"/>
    </source>
</evidence>
<dbReference type="Pfam" id="PF00440">
    <property type="entry name" value="TetR_N"/>
    <property type="match status" value="1"/>
</dbReference>
<dbReference type="SUPFAM" id="SSF46689">
    <property type="entry name" value="Homeodomain-like"/>
    <property type="match status" value="1"/>
</dbReference>
<dbReference type="Proteomes" id="UP000191056">
    <property type="component" value="Unassembled WGS sequence"/>
</dbReference>
<dbReference type="AlphaFoldDB" id="A0A1V4III9"/>
<dbReference type="InterPro" id="IPR050109">
    <property type="entry name" value="HTH-type_TetR-like_transc_reg"/>
</dbReference>
<dbReference type="STRING" id="225345.CLCHR_32790"/>
<dbReference type="RefSeq" id="WP_079440875.1">
    <property type="nucleotide sequence ID" value="NZ_MZGT01000046.1"/>
</dbReference>
<sequence>MNDNVNRRRGVILENAILDQAWLLLDQIGYSKLTMDDVARAAKTNKNAIYRRWPQKCHLILAAVERKAPPIELEISDHGSLKEDLIALFKVLDPIFEIIRPEDLREVISDKFSDTTSYDLFSVVNHENGIRKLMETIITRANHRKEISLSIDTISERALNLPTLLIINEIVLYGRPNETSSEDIIDNILLPIYKVHK</sequence>
<protein>
    <submittedName>
        <fullName evidence="4">Bacterial regulatory protein, tetR family</fullName>
    </submittedName>
</protein>
<dbReference type="PANTHER" id="PTHR30055">
    <property type="entry name" value="HTH-TYPE TRANSCRIPTIONAL REGULATOR RUTR"/>
    <property type="match status" value="1"/>
</dbReference>
<name>A0A1V4III9_9CLOT</name>
<feature type="domain" description="HTH tetR-type" evidence="3">
    <location>
        <begin position="11"/>
        <end position="71"/>
    </location>
</feature>
<organism evidence="4 5">
    <name type="scientific">Clostridium chromiireducens</name>
    <dbReference type="NCBI Taxonomy" id="225345"/>
    <lineage>
        <taxon>Bacteria</taxon>
        <taxon>Bacillati</taxon>
        <taxon>Bacillota</taxon>
        <taxon>Clostridia</taxon>
        <taxon>Eubacteriales</taxon>
        <taxon>Clostridiaceae</taxon>
        <taxon>Clostridium</taxon>
    </lineage>
</organism>
<dbReference type="GO" id="GO:0003700">
    <property type="term" value="F:DNA-binding transcription factor activity"/>
    <property type="evidence" value="ECO:0007669"/>
    <property type="project" value="TreeGrafter"/>
</dbReference>
<dbReference type="OrthoDB" id="9796019at2"/>
<dbReference type="InterPro" id="IPR009057">
    <property type="entry name" value="Homeodomain-like_sf"/>
</dbReference>
<reference evidence="4 5" key="1">
    <citation type="submission" date="2017-03" db="EMBL/GenBank/DDBJ databases">
        <title>Genome sequence of Clostridium chromiireducens DSM 23318.</title>
        <authorList>
            <person name="Poehlein A."/>
            <person name="Daniel R."/>
        </authorList>
    </citation>
    <scope>NUCLEOTIDE SEQUENCE [LARGE SCALE GENOMIC DNA]</scope>
    <source>
        <strain evidence="4 5">DSM 23318</strain>
    </source>
</reference>
<keyword evidence="5" id="KW-1185">Reference proteome</keyword>
<feature type="DNA-binding region" description="H-T-H motif" evidence="2">
    <location>
        <begin position="34"/>
        <end position="53"/>
    </location>
</feature>
<evidence type="ECO:0000313" key="5">
    <source>
        <dbReference type="Proteomes" id="UP000191056"/>
    </source>
</evidence>
<dbReference type="EMBL" id="MZGT01000046">
    <property type="protein sequence ID" value="OPJ59821.1"/>
    <property type="molecule type" value="Genomic_DNA"/>
</dbReference>
<dbReference type="GO" id="GO:0000976">
    <property type="term" value="F:transcription cis-regulatory region binding"/>
    <property type="evidence" value="ECO:0007669"/>
    <property type="project" value="TreeGrafter"/>
</dbReference>